<sequence>MPVVEQPALASVESAVPARYVHKRDAAEVLLTGWSGLRPDSFIVSARWPRTHRFYAGQAGLHDPMLFAESVRQCFPLLSHTGFDVPFDHHLVWQYLSFEVVPTAMAVQDGPAVLDLFVTCSDIRRSRGRVAALTFHVVGLRDGVHLGTAQARFSVHPPSVYRRLRGPHADAHRAAVTAGRPPAPVPAALVGRADARDVVLSPSGRAGRWTLRNDTAHPVLFDHPVDHSPGMLLLEAARQAAHAACGPRGVYPVRFESTFLQFAEFDTPCHVTAQPLPTGDASRHRVEVLASQGGRNVFSSVVTALAV</sequence>
<evidence type="ECO:0000313" key="2">
    <source>
        <dbReference type="EMBL" id="MBD0420404.1"/>
    </source>
</evidence>
<feature type="domain" description="A-factor biosynthesis hotdog" evidence="1">
    <location>
        <begin position="20"/>
        <end position="154"/>
    </location>
</feature>
<comment type="caution">
    <text evidence="2">The sequence shown here is derived from an EMBL/GenBank/DDBJ whole genome shotgun (WGS) entry which is preliminary data.</text>
</comment>
<dbReference type="GO" id="GO:0016740">
    <property type="term" value="F:transferase activity"/>
    <property type="evidence" value="ECO:0007669"/>
    <property type="project" value="InterPro"/>
</dbReference>
<evidence type="ECO:0000313" key="3">
    <source>
        <dbReference type="Proteomes" id="UP000621210"/>
    </source>
</evidence>
<protein>
    <submittedName>
        <fullName evidence="2">Gamma-butyrolactone biosynthesis enzyme</fullName>
    </submittedName>
</protein>
<dbReference type="NCBIfam" id="NF041195">
    <property type="entry name" value="ScbA_BarX_GamBu"/>
    <property type="match status" value="1"/>
</dbReference>
<dbReference type="InterPro" id="IPR005509">
    <property type="entry name" value="AfsA_hotdog_dom"/>
</dbReference>
<reference evidence="2" key="1">
    <citation type="submission" date="2020-09" db="EMBL/GenBank/DDBJ databases">
        <title>Streptomyces grisecoloratus sp. nov., isolated from cotton soil.</title>
        <authorList>
            <person name="Xing L."/>
        </authorList>
    </citation>
    <scope>NUCLEOTIDE SEQUENCE</scope>
    <source>
        <strain evidence="2">TRM S81-3</strain>
    </source>
</reference>
<dbReference type="RefSeq" id="WP_188181390.1">
    <property type="nucleotide sequence ID" value="NZ_JACVQF010000187.1"/>
</dbReference>
<gene>
    <name evidence="2" type="ORF">H0H10_14830</name>
</gene>
<feature type="domain" description="A-factor biosynthesis hotdog" evidence="1">
    <location>
        <begin position="189"/>
        <end position="304"/>
    </location>
</feature>
<proteinExistence type="predicted"/>
<dbReference type="InterPro" id="IPR047757">
    <property type="entry name" value="AfsA-like"/>
</dbReference>
<name>A0A926L2W6_9ACTN</name>
<dbReference type="Proteomes" id="UP000621210">
    <property type="component" value="Unassembled WGS sequence"/>
</dbReference>
<keyword evidence="3" id="KW-1185">Reference proteome</keyword>
<dbReference type="EMBL" id="JACVQF010000187">
    <property type="protein sequence ID" value="MBD0420404.1"/>
    <property type="molecule type" value="Genomic_DNA"/>
</dbReference>
<reference evidence="2" key="2">
    <citation type="submission" date="2020-09" db="EMBL/GenBank/DDBJ databases">
        <authorList>
            <person name="Luo X."/>
        </authorList>
    </citation>
    <scope>NUCLEOTIDE SEQUENCE</scope>
    <source>
        <strain evidence="2">TRM S81-3</strain>
    </source>
</reference>
<accession>A0A926L2W6</accession>
<organism evidence="2 3">
    <name type="scientific">Streptomyces griseicoloratus</name>
    <dbReference type="NCBI Taxonomy" id="2752516"/>
    <lineage>
        <taxon>Bacteria</taxon>
        <taxon>Bacillati</taxon>
        <taxon>Actinomycetota</taxon>
        <taxon>Actinomycetes</taxon>
        <taxon>Kitasatosporales</taxon>
        <taxon>Streptomycetaceae</taxon>
        <taxon>Streptomyces</taxon>
    </lineage>
</organism>
<dbReference type="Pfam" id="PF03756">
    <property type="entry name" value="AfsA"/>
    <property type="match status" value="2"/>
</dbReference>
<dbReference type="AlphaFoldDB" id="A0A926L2W6"/>
<evidence type="ECO:0000259" key="1">
    <source>
        <dbReference type="Pfam" id="PF03756"/>
    </source>
</evidence>